<feature type="binding site" evidence="4">
    <location>
        <position position="83"/>
    </location>
    <ligand>
        <name>a divalent metal cation</name>
        <dbReference type="ChEBI" id="CHEBI:60240"/>
        <label>1</label>
    </ligand>
</feature>
<dbReference type="GO" id="GO:0016787">
    <property type="term" value="F:hydrolase activity"/>
    <property type="evidence" value="ECO:0007669"/>
    <property type="project" value="UniProtKB-KW"/>
</dbReference>
<dbReference type="GO" id="GO:0046872">
    <property type="term" value="F:metal ion binding"/>
    <property type="evidence" value="ECO:0007669"/>
    <property type="project" value="UniProtKB-KW"/>
</dbReference>
<reference evidence="5 6" key="1">
    <citation type="submission" date="2018-02" db="EMBL/GenBank/DDBJ databases">
        <title>Genomic Encyclopedia of Archaeal and Bacterial Type Strains, Phase II (KMG-II): from individual species to whole genera.</title>
        <authorList>
            <person name="Goeker M."/>
        </authorList>
    </citation>
    <scope>NUCLEOTIDE SEQUENCE [LARGE SCALE GENOMIC DNA]</scope>
    <source>
        <strain evidence="5 6">DSM 3808</strain>
    </source>
</reference>
<proteinExistence type="inferred from homology"/>
<evidence type="ECO:0000256" key="4">
    <source>
        <dbReference type="PIRSR" id="PIRSR602678-1"/>
    </source>
</evidence>
<feature type="binding site" evidence="4">
    <location>
        <position position="252"/>
    </location>
    <ligand>
        <name>a divalent metal cation</name>
        <dbReference type="ChEBI" id="CHEBI:60240"/>
        <label>1</label>
    </ligand>
</feature>
<dbReference type="SUPFAM" id="SSF102705">
    <property type="entry name" value="NIF3 (NGG1p interacting factor 3)-like"/>
    <property type="match status" value="1"/>
</dbReference>
<organism evidence="5 6">
    <name type="scientific">Lacrimispora xylanisolvens</name>
    <dbReference type="NCBI Taxonomy" id="384636"/>
    <lineage>
        <taxon>Bacteria</taxon>
        <taxon>Bacillati</taxon>
        <taxon>Bacillota</taxon>
        <taxon>Clostridia</taxon>
        <taxon>Lachnospirales</taxon>
        <taxon>Lachnospiraceae</taxon>
        <taxon>Lacrimispora</taxon>
    </lineage>
</organism>
<dbReference type="PANTHER" id="PTHR13799">
    <property type="entry name" value="NGG1 INTERACTING FACTOR 3"/>
    <property type="match status" value="1"/>
</dbReference>
<dbReference type="GO" id="GO:0005737">
    <property type="term" value="C:cytoplasm"/>
    <property type="evidence" value="ECO:0007669"/>
    <property type="project" value="TreeGrafter"/>
</dbReference>
<dbReference type="PANTHER" id="PTHR13799:SF14">
    <property type="entry name" value="GTP CYCLOHYDROLASE 1 TYPE 2 HOMOLOG"/>
    <property type="match status" value="1"/>
</dbReference>
<dbReference type="Pfam" id="PF01784">
    <property type="entry name" value="DUF34_NIF3"/>
    <property type="match status" value="1"/>
</dbReference>
<comment type="caution">
    <text evidence="5">The sequence shown here is derived from an EMBL/GenBank/DDBJ whole genome shotgun (WGS) entry which is preliminary data.</text>
</comment>
<keyword evidence="5" id="KW-0378">Hydrolase</keyword>
<dbReference type="RefSeq" id="WP_170072119.1">
    <property type="nucleotide sequence ID" value="NZ_PTJA01000001.1"/>
</dbReference>
<evidence type="ECO:0000313" key="5">
    <source>
        <dbReference type="EMBL" id="PPK83023.1"/>
    </source>
</evidence>
<feature type="binding site" evidence="4">
    <location>
        <position position="82"/>
    </location>
    <ligand>
        <name>a divalent metal cation</name>
        <dbReference type="ChEBI" id="CHEBI:60240"/>
        <label>1</label>
    </ligand>
</feature>
<dbReference type="InterPro" id="IPR002678">
    <property type="entry name" value="DUF34/NIF3"/>
</dbReference>
<keyword evidence="6" id="KW-1185">Reference proteome</keyword>
<evidence type="ECO:0000313" key="6">
    <source>
        <dbReference type="Proteomes" id="UP000237749"/>
    </source>
</evidence>
<dbReference type="InterPro" id="IPR036069">
    <property type="entry name" value="DUF34/NIF3_sf"/>
</dbReference>
<evidence type="ECO:0000256" key="2">
    <source>
        <dbReference type="ARBA" id="ARBA00022112"/>
    </source>
</evidence>
<accession>A0A2S6HXZ1</accession>
<dbReference type="Proteomes" id="UP000237749">
    <property type="component" value="Unassembled WGS sequence"/>
</dbReference>
<dbReference type="Gene3D" id="3.40.1390.30">
    <property type="entry name" value="NIF3 (NGG1p interacting factor 3)-like"/>
    <property type="match status" value="2"/>
</dbReference>
<gene>
    <name evidence="5" type="ORF">BXY41_10180</name>
</gene>
<dbReference type="AlphaFoldDB" id="A0A2S6HXZ1"/>
<name>A0A2S6HXZ1_9FIRM</name>
<feature type="binding site" evidence="4">
    <location>
        <position position="256"/>
    </location>
    <ligand>
        <name>a divalent metal cation</name>
        <dbReference type="ChEBI" id="CHEBI:60240"/>
        <label>1</label>
    </ligand>
</feature>
<dbReference type="EMBL" id="PTJA01000001">
    <property type="protein sequence ID" value="PPK83023.1"/>
    <property type="molecule type" value="Genomic_DNA"/>
</dbReference>
<sequence>MIARDLYNKLYTDFDLANRTDDWGFMNFDNEFITPEFRTEYMGLVLDNTEIIKKVYTVTFPDKALLKKIFDRNESDILLFSHHAMGYENLLDGFPFYDIPVEYLKELKKRRISFYMLHSPLDQYGKFSTSVSLVRALGLEIIEPFCQYDKNTKVGVICKSPLEQIREIQKLMEKTVGHKCRLYAYGADTLKDSLVAVAAGGGSYPFAATEVAERGINCYITGFTRPLPYFEPTMEFHKISREHSINVIGGTHYSTEKFACIAMVDYFKSCDLPAEFLPGTWYLEDL</sequence>
<protein>
    <recommendedName>
        <fullName evidence="2">GTP cyclohydrolase 1 type 2 homolog</fullName>
    </recommendedName>
</protein>
<feature type="binding site" evidence="4">
    <location>
        <position position="122"/>
    </location>
    <ligand>
        <name>a divalent metal cation</name>
        <dbReference type="ChEBI" id="CHEBI:60240"/>
        <label>1</label>
    </ligand>
</feature>
<evidence type="ECO:0000256" key="1">
    <source>
        <dbReference type="ARBA" id="ARBA00006964"/>
    </source>
</evidence>
<comment type="similarity">
    <text evidence="1">Belongs to the GTP cyclohydrolase I type 2/NIF3 family.</text>
</comment>
<keyword evidence="3 4" id="KW-0479">Metal-binding</keyword>
<evidence type="ECO:0000256" key="3">
    <source>
        <dbReference type="ARBA" id="ARBA00022723"/>
    </source>
</evidence>